<evidence type="ECO:0000256" key="9">
    <source>
        <dbReference type="ARBA" id="ARBA00031306"/>
    </source>
</evidence>
<dbReference type="SUPFAM" id="SSF143631">
    <property type="entry name" value="ApbE-like"/>
    <property type="match status" value="1"/>
</dbReference>
<dbReference type="Gene3D" id="3.10.520.10">
    <property type="entry name" value="ApbE-like domains"/>
    <property type="match status" value="1"/>
</dbReference>
<keyword evidence="4 11" id="KW-0285">Flavoprotein</keyword>
<keyword evidence="7 11" id="KW-0274">FAD</keyword>
<dbReference type="EMBL" id="SRMP02000023">
    <property type="protein sequence ID" value="MFN0292240.1"/>
    <property type="molecule type" value="Genomic_DNA"/>
</dbReference>
<evidence type="ECO:0000256" key="8">
    <source>
        <dbReference type="ARBA" id="ARBA00022842"/>
    </source>
</evidence>
<dbReference type="InterPro" id="IPR024932">
    <property type="entry name" value="ApbE"/>
</dbReference>
<protein>
    <recommendedName>
        <fullName evidence="3 11">FAD:protein FMN transferase</fullName>
        <ecNumber evidence="2 11">2.7.1.180</ecNumber>
    </recommendedName>
    <alternativeName>
        <fullName evidence="9 11">Flavin transferase</fullName>
    </alternativeName>
</protein>
<comment type="caution">
    <text evidence="12">The sequence shown here is derived from an EMBL/GenBank/DDBJ whole genome shotgun (WGS) entry which is preliminary data.</text>
</comment>
<evidence type="ECO:0000313" key="13">
    <source>
        <dbReference type="Proteomes" id="UP001517367"/>
    </source>
</evidence>
<evidence type="ECO:0000313" key="12">
    <source>
        <dbReference type="EMBL" id="MFN0292240.1"/>
    </source>
</evidence>
<evidence type="ECO:0000256" key="1">
    <source>
        <dbReference type="ARBA" id="ARBA00001946"/>
    </source>
</evidence>
<sequence>MTFLSASLREGTTKQSLSFILFIAFSFQSFAQVQRQRPVTLMGSRFDITIVATDSLKAEKHIDEVIAEMSRIEELISDWKVNSQISEVNRNAGVKPVKVDREVFELTQRSLYFSELSEGAFDIGYAAMDKIWKFDGSMVKMPTSEEIKRSVAKVGYQNIILDSLNSTIFLKLSGMKIGFGATGKGYAADKGRDLMEAKGVKAGIVNASGDMTTWGKSVRGKAWNVGVTNPFDEEKYLAVISLNRDAVTTSGSYEKYVEFDGKRYAHIINPVTGYPATGLISVTVVGPSAETANGLSTSIMVLGSTKGLELLLKFPAYSCVMVTDDGEVVKSANFKGKLKRKLK</sequence>
<evidence type="ECO:0000256" key="11">
    <source>
        <dbReference type="PIRNR" id="PIRNR006268"/>
    </source>
</evidence>
<dbReference type="Pfam" id="PF02424">
    <property type="entry name" value="ApbE"/>
    <property type="match status" value="1"/>
</dbReference>
<dbReference type="RefSeq" id="WP_212751541.1">
    <property type="nucleotide sequence ID" value="NZ_SRMP02000023.1"/>
</dbReference>
<name>A0ABW9JK41_9SPHI</name>
<comment type="catalytic activity">
    <reaction evidence="10 11">
        <text>L-threonyl-[protein] + FAD = FMN-L-threonyl-[protein] + AMP + H(+)</text>
        <dbReference type="Rhea" id="RHEA:36847"/>
        <dbReference type="Rhea" id="RHEA-COMP:11060"/>
        <dbReference type="Rhea" id="RHEA-COMP:11061"/>
        <dbReference type="ChEBI" id="CHEBI:15378"/>
        <dbReference type="ChEBI" id="CHEBI:30013"/>
        <dbReference type="ChEBI" id="CHEBI:57692"/>
        <dbReference type="ChEBI" id="CHEBI:74257"/>
        <dbReference type="ChEBI" id="CHEBI:456215"/>
        <dbReference type="EC" id="2.7.1.180"/>
    </reaction>
</comment>
<organism evidence="12 13">
    <name type="scientific">Pedobacter helvus</name>
    <dbReference type="NCBI Taxonomy" id="2563444"/>
    <lineage>
        <taxon>Bacteria</taxon>
        <taxon>Pseudomonadati</taxon>
        <taxon>Bacteroidota</taxon>
        <taxon>Sphingobacteriia</taxon>
        <taxon>Sphingobacteriales</taxon>
        <taxon>Sphingobacteriaceae</taxon>
        <taxon>Pedobacter</taxon>
    </lineage>
</organism>
<evidence type="ECO:0000256" key="5">
    <source>
        <dbReference type="ARBA" id="ARBA00022679"/>
    </source>
</evidence>
<dbReference type="Proteomes" id="UP001517367">
    <property type="component" value="Unassembled WGS sequence"/>
</dbReference>
<dbReference type="InterPro" id="IPR003374">
    <property type="entry name" value="ApbE-like_sf"/>
</dbReference>
<dbReference type="PANTHER" id="PTHR30040:SF2">
    <property type="entry name" value="FAD:PROTEIN FMN TRANSFERASE"/>
    <property type="match status" value="1"/>
</dbReference>
<reference evidence="12 13" key="1">
    <citation type="submission" date="2024-12" db="EMBL/GenBank/DDBJ databases">
        <authorList>
            <person name="Hu S."/>
        </authorList>
    </citation>
    <scope>NUCLEOTIDE SEQUENCE [LARGE SCALE GENOMIC DNA]</scope>
    <source>
        <strain evidence="12 13">P-25</strain>
    </source>
</reference>
<keyword evidence="13" id="KW-1185">Reference proteome</keyword>
<proteinExistence type="inferred from homology"/>
<evidence type="ECO:0000256" key="3">
    <source>
        <dbReference type="ARBA" id="ARBA00016337"/>
    </source>
</evidence>
<evidence type="ECO:0000256" key="6">
    <source>
        <dbReference type="ARBA" id="ARBA00022723"/>
    </source>
</evidence>
<evidence type="ECO:0000256" key="2">
    <source>
        <dbReference type="ARBA" id="ARBA00011955"/>
    </source>
</evidence>
<keyword evidence="8 11" id="KW-0460">Magnesium</keyword>
<dbReference type="EC" id="2.7.1.180" evidence="2 11"/>
<dbReference type="GO" id="GO:0016740">
    <property type="term" value="F:transferase activity"/>
    <property type="evidence" value="ECO:0007669"/>
    <property type="project" value="UniProtKB-KW"/>
</dbReference>
<gene>
    <name evidence="12" type="ORF">E5L68_012615</name>
</gene>
<keyword evidence="6 11" id="KW-0479">Metal-binding</keyword>
<comment type="cofactor">
    <cofactor evidence="1">
        <name>Mg(2+)</name>
        <dbReference type="ChEBI" id="CHEBI:18420"/>
    </cofactor>
</comment>
<comment type="similarity">
    <text evidence="11">Belongs to the ApbE family.</text>
</comment>
<dbReference type="PANTHER" id="PTHR30040">
    <property type="entry name" value="THIAMINE BIOSYNTHESIS LIPOPROTEIN APBE"/>
    <property type="match status" value="1"/>
</dbReference>
<accession>A0ABW9JK41</accession>
<evidence type="ECO:0000256" key="7">
    <source>
        <dbReference type="ARBA" id="ARBA00022827"/>
    </source>
</evidence>
<keyword evidence="5 11" id="KW-0808">Transferase</keyword>
<evidence type="ECO:0000256" key="10">
    <source>
        <dbReference type="ARBA" id="ARBA00048540"/>
    </source>
</evidence>
<dbReference type="PIRSF" id="PIRSF006268">
    <property type="entry name" value="ApbE"/>
    <property type="match status" value="1"/>
</dbReference>
<evidence type="ECO:0000256" key="4">
    <source>
        <dbReference type="ARBA" id="ARBA00022630"/>
    </source>
</evidence>